<protein>
    <recommendedName>
        <fullName evidence="4">Ribosomal protein L1</fullName>
    </recommendedName>
</protein>
<dbReference type="EMBL" id="ML995490">
    <property type="protein sequence ID" value="KAF2140401.1"/>
    <property type="molecule type" value="Genomic_DNA"/>
</dbReference>
<accession>A0A6A6BD22</accession>
<evidence type="ECO:0000313" key="2">
    <source>
        <dbReference type="EMBL" id="KAF2140401.1"/>
    </source>
</evidence>
<dbReference type="SUPFAM" id="SSF56808">
    <property type="entry name" value="Ribosomal protein L1"/>
    <property type="match status" value="1"/>
</dbReference>
<evidence type="ECO:0000313" key="3">
    <source>
        <dbReference type="Proteomes" id="UP000799438"/>
    </source>
</evidence>
<reference evidence="2" key="1">
    <citation type="journal article" date="2020" name="Stud. Mycol.">
        <title>101 Dothideomycetes genomes: a test case for predicting lifestyles and emergence of pathogens.</title>
        <authorList>
            <person name="Haridas S."/>
            <person name="Albert R."/>
            <person name="Binder M."/>
            <person name="Bloem J."/>
            <person name="Labutti K."/>
            <person name="Salamov A."/>
            <person name="Andreopoulos B."/>
            <person name="Baker S."/>
            <person name="Barry K."/>
            <person name="Bills G."/>
            <person name="Bluhm B."/>
            <person name="Cannon C."/>
            <person name="Castanera R."/>
            <person name="Culley D."/>
            <person name="Daum C."/>
            <person name="Ezra D."/>
            <person name="Gonzalez J."/>
            <person name="Henrissat B."/>
            <person name="Kuo A."/>
            <person name="Liang C."/>
            <person name="Lipzen A."/>
            <person name="Lutzoni F."/>
            <person name="Magnuson J."/>
            <person name="Mondo S."/>
            <person name="Nolan M."/>
            <person name="Ohm R."/>
            <person name="Pangilinan J."/>
            <person name="Park H.-J."/>
            <person name="Ramirez L."/>
            <person name="Alfaro M."/>
            <person name="Sun H."/>
            <person name="Tritt A."/>
            <person name="Yoshinaga Y."/>
            <person name="Zwiers L.-H."/>
            <person name="Turgeon B."/>
            <person name="Goodwin S."/>
            <person name="Spatafora J."/>
            <person name="Crous P."/>
            <person name="Grigoriev I."/>
        </authorList>
    </citation>
    <scope>NUCLEOTIDE SEQUENCE</scope>
    <source>
        <strain evidence="2">CBS 121167</strain>
    </source>
</reference>
<dbReference type="Pfam" id="PF00687">
    <property type="entry name" value="Ribosomal_L1"/>
    <property type="match status" value="1"/>
</dbReference>
<dbReference type="InterPro" id="IPR028364">
    <property type="entry name" value="Ribosomal_uL1/biogenesis"/>
</dbReference>
<dbReference type="RefSeq" id="XP_033396114.1">
    <property type="nucleotide sequence ID" value="XM_033546308.1"/>
</dbReference>
<feature type="region of interest" description="Disordered" evidence="1">
    <location>
        <begin position="1"/>
        <end position="24"/>
    </location>
</feature>
<feature type="region of interest" description="Disordered" evidence="1">
    <location>
        <begin position="344"/>
        <end position="421"/>
    </location>
</feature>
<evidence type="ECO:0008006" key="4">
    <source>
        <dbReference type="Google" id="ProtNLM"/>
    </source>
</evidence>
<dbReference type="Proteomes" id="UP000799438">
    <property type="component" value="Unassembled WGS sequence"/>
</dbReference>
<dbReference type="Gene3D" id="3.40.50.790">
    <property type="match status" value="1"/>
</dbReference>
<dbReference type="CDD" id="cd00403">
    <property type="entry name" value="Ribosomal_L1"/>
    <property type="match status" value="1"/>
</dbReference>
<dbReference type="InterPro" id="IPR016095">
    <property type="entry name" value="Ribosomal_uL1_3-a/b-sand"/>
</dbReference>
<feature type="compositionally biased region" description="Acidic residues" evidence="1">
    <location>
        <begin position="63"/>
        <end position="74"/>
    </location>
</feature>
<name>A0A6A6BD22_9PEZI</name>
<organism evidence="2 3">
    <name type="scientific">Aplosporella prunicola CBS 121167</name>
    <dbReference type="NCBI Taxonomy" id="1176127"/>
    <lineage>
        <taxon>Eukaryota</taxon>
        <taxon>Fungi</taxon>
        <taxon>Dikarya</taxon>
        <taxon>Ascomycota</taxon>
        <taxon>Pezizomycotina</taxon>
        <taxon>Dothideomycetes</taxon>
        <taxon>Dothideomycetes incertae sedis</taxon>
        <taxon>Botryosphaeriales</taxon>
        <taxon>Aplosporellaceae</taxon>
        <taxon>Aplosporella</taxon>
    </lineage>
</organism>
<dbReference type="InterPro" id="IPR023674">
    <property type="entry name" value="Ribosomal_uL1-like"/>
</dbReference>
<dbReference type="AlphaFoldDB" id="A0A6A6BD22"/>
<feature type="compositionally biased region" description="Basic and acidic residues" evidence="1">
    <location>
        <begin position="344"/>
        <end position="355"/>
    </location>
</feature>
<gene>
    <name evidence="2" type="ORF">K452DRAFT_360015</name>
</gene>
<sequence>MAPSKKSTTTPAAATSTALSTASASPYSLDHAQALRAAKALSAHVKKSAVAAQAASGKKDLLADDDDDSSETEETAAAGETPVWLILTTKKHIVDKKRLKPAKIALPHSLSQPTARICLITADPQRAYKDLIAAPGFPADLGQRIERVIGISKLKAKYKTYEARRQLYAEYDTFLADDRVITFLPAVLGKVFYKSSAKRPVPVHLMGNEKVQKDASGKKAKKSGSSGAEDKGSAIVGSPEAVAKDIQKALDSALVHLSPSATTAIRIAQASWAPEKITANLEAVVAALTSQEKLVSKGWRNVRSLHIKGPDTTALPVWLADELWVDEEEVLDEKFKPVDKAERLKLKEGAEDGPKKSKKRKSLDGAADEEKDNAAEEVKPAKKSRKEGKKAQQQGGDDLGKEIALRKEKLRKQKAAAKAEA</sequence>
<evidence type="ECO:0000256" key="1">
    <source>
        <dbReference type="SAM" id="MobiDB-lite"/>
    </source>
</evidence>
<feature type="region of interest" description="Disordered" evidence="1">
    <location>
        <begin position="206"/>
        <end position="233"/>
    </location>
</feature>
<dbReference type="GeneID" id="54303814"/>
<keyword evidence="3" id="KW-1185">Reference proteome</keyword>
<proteinExistence type="predicted"/>
<feature type="compositionally biased region" description="Basic and acidic residues" evidence="1">
    <location>
        <begin position="398"/>
        <end position="407"/>
    </location>
</feature>
<feature type="region of interest" description="Disordered" evidence="1">
    <location>
        <begin position="55"/>
        <end position="76"/>
    </location>
</feature>
<dbReference type="OrthoDB" id="10251727at2759"/>